<evidence type="ECO:0000313" key="9">
    <source>
        <dbReference type="EMBL" id="SNR74318.1"/>
    </source>
</evidence>
<feature type="transmembrane region" description="Helical" evidence="7">
    <location>
        <begin position="180"/>
        <end position="200"/>
    </location>
</feature>
<feature type="transmembrane region" description="Helical" evidence="7">
    <location>
        <begin position="112"/>
        <end position="137"/>
    </location>
</feature>
<keyword evidence="5 7" id="KW-1133">Transmembrane helix</keyword>
<dbReference type="GO" id="GO:0005886">
    <property type="term" value="C:plasma membrane"/>
    <property type="evidence" value="ECO:0007669"/>
    <property type="project" value="UniProtKB-SubCell"/>
</dbReference>
<organism evidence="9 10">
    <name type="scientific">Puniceibacterium sediminis</name>
    <dbReference type="NCBI Taxonomy" id="1608407"/>
    <lineage>
        <taxon>Bacteria</taxon>
        <taxon>Pseudomonadati</taxon>
        <taxon>Pseudomonadota</taxon>
        <taxon>Alphaproteobacteria</taxon>
        <taxon>Rhodobacterales</taxon>
        <taxon>Paracoccaceae</taxon>
        <taxon>Puniceibacterium</taxon>
    </lineage>
</organism>
<dbReference type="SUPFAM" id="SSF103473">
    <property type="entry name" value="MFS general substrate transporter"/>
    <property type="match status" value="1"/>
</dbReference>
<feature type="transmembrane region" description="Helical" evidence="7">
    <location>
        <begin position="56"/>
        <end position="82"/>
    </location>
</feature>
<evidence type="ECO:0000256" key="2">
    <source>
        <dbReference type="ARBA" id="ARBA00022448"/>
    </source>
</evidence>
<feature type="transmembrane region" description="Helical" evidence="7">
    <location>
        <begin position="275"/>
        <end position="296"/>
    </location>
</feature>
<feature type="transmembrane region" description="Helical" evidence="7">
    <location>
        <begin position="89"/>
        <end position="106"/>
    </location>
</feature>
<dbReference type="PROSITE" id="PS50850">
    <property type="entry name" value="MFS"/>
    <property type="match status" value="1"/>
</dbReference>
<gene>
    <name evidence="9" type="ORF">SAMN06265370_1203</name>
</gene>
<evidence type="ECO:0000256" key="3">
    <source>
        <dbReference type="ARBA" id="ARBA00022475"/>
    </source>
</evidence>
<dbReference type="Proteomes" id="UP000198417">
    <property type="component" value="Unassembled WGS sequence"/>
</dbReference>
<keyword evidence="3" id="KW-1003">Cell membrane</keyword>
<dbReference type="AlphaFoldDB" id="A0A238YU51"/>
<evidence type="ECO:0000256" key="1">
    <source>
        <dbReference type="ARBA" id="ARBA00004651"/>
    </source>
</evidence>
<dbReference type="RefSeq" id="WP_176439184.1">
    <property type="nucleotide sequence ID" value="NZ_FZNN01000020.1"/>
</dbReference>
<dbReference type="Pfam" id="PF07690">
    <property type="entry name" value="MFS_1"/>
    <property type="match status" value="1"/>
</dbReference>
<feature type="transmembrane region" description="Helical" evidence="7">
    <location>
        <begin position="303"/>
        <end position="322"/>
    </location>
</feature>
<protein>
    <submittedName>
        <fullName evidence="9">Nitrate/nitrite transporter NarK</fullName>
    </submittedName>
</protein>
<evidence type="ECO:0000256" key="6">
    <source>
        <dbReference type="ARBA" id="ARBA00023136"/>
    </source>
</evidence>
<dbReference type="Gene3D" id="1.20.1250.20">
    <property type="entry name" value="MFS general substrate transporter like domains"/>
    <property type="match status" value="2"/>
</dbReference>
<dbReference type="GO" id="GO:0022857">
    <property type="term" value="F:transmembrane transporter activity"/>
    <property type="evidence" value="ECO:0007669"/>
    <property type="project" value="InterPro"/>
</dbReference>
<proteinExistence type="predicted"/>
<evidence type="ECO:0000256" key="7">
    <source>
        <dbReference type="SAM" id="Phobius"/>
    </source>
</evidence>
<comment type="subcellular location">
    <subcellularLocation>
        <location evidence="1">Cell membrane</location>
        <topology evidence="1">Multi-pass membrane protein</topology>
    </subcellularLocation>
</comment>
<keyword evidence="10" id="KW-1185">Reference proteome</keyword>
<feature type="domain" description="Major facilitator superfamily (MFS) profile" evidence="8">
    <location>
        <begin position="25"/>
        <end position="417"/>
    </location>
</feature>
<feature type="transmembrane region" description="Helical" evidence="7">
    <location>
        <begin position="21"/>
        <end position="44"/>
    </location>
</feature>
<dbReference type="InterPro" id="IPR036259">
    <property type="entry name" value="MFS_trans_sf"/>
</dbReference>
<keyword evidence="4 7" id="KW-0812">Transmembrane</keyword>
<reference evidence="9 10" key="1">
    <citation type="submission" date="2017-06" db="EMBL/GenBank/DDBJ databases">
        <authorList>
            <person name="Kim H.J."/>
            <person name="Triplett B.A."/>
        </authorList>
    </citation>
    <scope>NUCLEOTIDE SEQUENCE [LARGE SCALE GENOMIC DNA]</scope>
    <source>
        <strain evidence="9 10">DSM 29052</strain>
    </source>
</reference>
<dbReference type="InterPro" id="IPR050171">
    <property type="entry name" value="MFS_Transporters"/>
</dbReference>
<evidence type="ECO:0000259" key="8">
    <source>
        <dbReference type="PROSITE" id="PS50850"/>
    </source>
</evidence>
<evidence type="ECO:0000313" key="10">
    <source>
        <dbReference type="Proteomes" id="UP000198417"/>
    </source>
</evidence>
<feature type="transmembrane region" description="Helical" evidence="7">
    <location>
        <begin position="328"/>
        <end position="350"/>
    </location>
</feature>
<dbReference type="EMBL" id="FZNN01000020">
    <property type="protein sequence ID" value="SNR74318.1"/>
    <property type="molecule type" value="Genomic_DNA"/>
</dbReference>
<dbReference type="InterPro" id="IPR020846">
    <property type="entry name" value="MFS_dom"/>
</dbReference>
<dbReference type="InterPro" id="IPR011701">
    <property type="entry name" value="MFS"/>
</dbReference>
<dbReference type="PANTHER" id="PTHR23517">
    <property type="entry name" value="RESISTANCE PROTEIN MDTM, PUTATIVE-RELATED-RELATED"/>
    <property type="match status" value="1"/>
</dbReference>
<feature type="transmembrane region" description="Helical" evidence="7">
    <location>
        <begin position="362"/>
        <end position="385"/>
    </location>
</feature>
<feature type="transmembrane region" description="Helical" evidence="7">
    <location>
        <begin position="391"/>
        <end position="412"/>
    </location>
</feature>
<sequence>MTQIDAQNSVLKIPLYTKLQPAIVALTLTSFVAATYGFGMYLFAAILPAMRLSLGFSYQTVGVITSMAQVAFMLFAIGGALLAHRIGGAWVAILSMIVCSASLILVPTVSNVVVIGALLVLLGGCAASVYVPMVELASRTVPQSHRGKVLGLISSGTSYGVFINGLLAPHFLASGTWQGIWLAVGTISVAFTVIGFAVLARAGALSAADRPTKTVPQDADVPAKRGLMKTLGRAETWVLLILAITLLNGMTTMPFQNYLTSYLEDELGHGVALSGQLWATIGFIGMFSGFLLGTLADKIGIRATMLLTYALLLTASGLLVFFPVKEMLLIAGVCFALAFYPIFGLVPAYIAKTPSNLSGTSIFAIANVTLGVGGIAGNFFGGYWAGLTGSFIGIYVIIGILTIVTGALAWALPAETRGNE</sequence>
<keyword evidence="6 7" id="KW-0472">Membrane</keyword>
<evidence type="ECO:0000256" key="5">
    <source>
        <dbReference type="ARBA" id="ARBA00022989"/>
    </source>
</evidence>
<evidence type="ECO:0000256" key="4">
    <source>
        <dbReference type="ARBA" id="ARBA00022692"/>
    </source>
</evidence>
<feature type="transmembrane region" description="Helical" evidence="7">
    <location>
        <begin position="149"/>
        <end position="168"/>
    </location>
</feature>
<accession>A0A238YU51</accession>
<name>A0A238YU51_9RHOB</name>
<feature type="transmembrane region" description="Helical" evidence="7">
    <location>
        <begin position="234"/>
        <end position="255"/>
    </location>
</feature>
<dbReference type="PANTHER" id="PTHR23517:SF3">
    <property type="entry name" value="INTEGRAL MEMBRANE TRANSPORT PROTEIN"/>
    <property type="match status" value="1"/>
</dbReference>
<keyword evidence="2" id="KW-0813">Transport</keyword>